<dbReference type="EMBL" id="JBHSEF010000022">
    <property type="protein sequence ID" value="MFC4355059.1"/>
    <property type="molecule type" value="Genomic_DNA"/>
</dbReference>
<dbReference type="Gene3D" id="3.40.50.300">
    <property type="entry name" value="P-loop containing nucleotide triphosphate hydrolases"/>
    <property type="match status" value="1"/>
</dbReference>
<dbReference type="NCBIfam" id="TIGR00229">
    <property type="entry name" value="sensory_box"/>
    <property type="match status" value="1"/>
</dbReference>
<sequence length="447" mass="51308">MNSVTTSLLPFYRYAMDQVGVGIHAIDRYGKTILYNDQMREIEGLDSTDVADRSILEMFQFDKQESTLLHVVSTGKAVTKVKQTYWNKNGREITTINDTYPVVENGELIGAIEFARDITTLERLVYQPLRRYNEPITLTSLTAVSSTMRTVIEKARSAAQVRMPLLLIGEAGTGKDLIAEGIHHQLHPENQQYISLFCHSSDPLLVNKFKDELKHVSNSTIFCERIDLLSLDLQKELLGILQMTTGKNNLFIASVGSDPIDLVADRLLSRDLYYYFASMTITVPPLRTRKEDIEPFILDYFRRLEDRHGQGRIEVTRDVMDQLQTYDWPGNLKELELLLDEMAAMLPAESTVTPDMLPLHFRYKLTVQQETEVSAEDFILTNERELLPLDQYLRQAETYYLQKAIEKYDGNITKAAEALGMSRQNLQYRLRKLRKSLAENDKNQGPH</sequence>
<dbReference type="InterPro" id="IPR035965">
    <property type="entry name" value="PAS-like_dom_sf"/>
</dbReference>
<dbReference type="SUPFAM" id="SSF46689">
    <property type="entry name" value="Homeodomain-like"/>
    <property type="match status" value="1"/>
</dbReference>
<dbReference type="Pfam" id="PF25601">
    <property type="entry name" value="AAA_lid_14"/>
    <property type="match status" value="1"/>
</dbReference>
<dbReference type="PRINTS" id="PR01590">
    <property type="entry name" value="HTHFIS"/>
</dbReference>
<dbReference type="SUPFAM" id="SSF52540">
    <property type="entry name" value="P-loop containing nucleoside triphosphate hydrolases"/>
    <property type="match status" value="1"/>
</dbReference>
<dbReference type="Pfam" id="PF08448">
    <property type="entry name" value="PAS_4"/>
    <property type="match status" value="1"/>
</dbReference>
<evidence type="ECO:0000259" key="5">
    <source>
        <dbReference type="PROSITE" id="PS50045"/>
    </source>
</evidence>
<protein>
    <submittedName>
        <fullName evidence="6">Sigma 54-interacting transcriptional regulator</fullName>
    </submittedName>
</protein>
<evidence type="ECO:0000256" key="4">
    <source>
        <dbReference type="ARBA" id="ARBA00023163"/>
    </source>
</evidence>
<dbReference type="PROSITE" id="PS50045">
    <property type="entry name" value="SIGMA54_INTERACT_4"/>
    <property type="match status" value="1"/>
</dbReference>
<dbReference type="InterPro" id="IPR013656">
    <property type="entry name" value="PAS_4"/>
</dbReference>
<dbReference type="Gene3D" id="3.30.450.20">
    <property type="entry name" value="PAS domain"/>
    <property type="match status" value="1"/>
</dbReference>
<evidence type="ECO:0000256" key="3">
    <source>
        <dbReference type="ARBA" id="ARBA00023015"/>
    </source>
</evidence>
<dbReference type="SUPFAM" id="SSF55785">
    <property type="entry name" value="PYP-like sensor domain (PAS domain)"/>
    <property type="match status" value="1"/>
</dbReference>
<comment type="caution">
    <text evidence="6">The sequence shown here is derived from an EMBL/GenBank/DDBJ whole genome shotgun (WGS) entry which is preliminary data.</text>
</comment>
<keyword evidence="2" id="KW-0067">ATP-binding</keyword>
<keyword evidence="4" id="KW-0804">Transcription</keyword>
<dbReference type="Gene3D" id="1.10.8.60">
    <property type="match status" value="1"/>
</dbReference>
<dbReference type="Proteomes" id="UP001595733">
    <property type="component" value="Unassembled WGS sequence"/>
</dbReference>
<evidence type="ECO:0000256" key="2">
    <source>
        <dbReference type="ARBA" id="ARBA00022840"/>
    </source>
</evidence>
<keyword evidence="3" id="KW-0805">Transcription regulation</keyword>
<dbReference type="PANTHER" id="PTHR32071:SF74">
    <property type="entry name" value="TRANSCRIPTIONAL ACTIVATOR ROCR"/>
    <property type="match status" value="1"/>
</dbReference>
<evidence type="ECO:0000313" key="6">
    <source>
        <dbReference type="EMBL" id="MFC4355059.1"/>
    </source>
</evidence>
<dbReference type="InterPro" id="IPR027417">
    <property type="entry name" value="P-loop_NTPase"/>
</dbReference>
<dbReference type="Gene3D" id="1.10.10.60">
    <property type="entry name" value="Homeodomain-like"/>
    <property type="match status" value="1"/>
</dbReference>
<feature type="domain" description="Sigma-54 factor interaction" evidence="5">
    <location>
        <begin position="141"/>
        <end position="344"/>
    </location>
</feature>
<dbReference type="Pfam" id="PF14532">
    <property type="entry name" value="Sigma54_activ_2"/>
    <property type="match status" value="1"/>
</dbReference>
<organism evidence="6 7">
    <name type="scientific">Chryseomicrobium palamuruense</name>
    <dbReference type="NCBI Taxonomy" id="682973"/>
    <lineage>
        <taxon>Bacteria</taxon>
        <taxon>Bacillati</taxon>
        <taxon>Bacillota</taxon>
        <taxon>Bacilli</taxon>
        <taxon>Bacillales</taxon>
        <taxon>Caryophanaceae</taxon>
        <taxon>Chryseomicrobium</taxon>
    </lineage>
</organism>
<dbReference type="CDD" id="cd00009">
    <property type="entry name" value="AAA"/>
    <property type="match status" value="1"/>
</dbReference>
<dbReference type="InterPro" id="IPR002197">
    <property type="entry name" value="HTH_Fis"/>
</dbReference>
<dbReference type="Pfam" id="PF02954">
    <property type="entry name" value="HTH_8"/>
    <property type="match status" value="1"/>
</dbReference>
<proteinExistence type="predicted"/>
<dbReference type="InterPro" id="IPR000014">
    <property type="entry name" value="PAS"/>
</dbReference>
<keyword evidence="1" id="KW-0547">Nucleotide-binding</keyword>
<reference evidence="7" key="1">
    <citation type="journal article" date="2019" name="Int. J. Syst. Evol. Microbiol.">
        <title>The Global Catalogue of Microorganisms (GCM) 10K type strain sequencing project: providing services to taxonomists for standard genome sequencing and annotation.</title>
        <authorList>
            <consortium name="The Broad Institute Genomics Platform"/>
            <consortium name="The Broad Institute Genome Sequencing Center for Infectious Disease"/>
            <person name="Wu L."/>
            <person name="Ma J."/>
        </authorList>
    </citation>
    <scope>NUCLEOTIDE SEQUENCE [LARGE SCALE GENOMIC DNA]</scope>
    <source>
        <strain evidence="7">CCUG 50353</strain>
    </source>
</reference>
<evidence type="ECO:0000256" key="1">
    <source>
        <dbReference type="ARBA" id="ARBA00022741"/>
    </source>
</evidence>
<gene>
    <name evidence="6" type="ORF">ACFO0S_08375</name>
</gene>
<dbReference type="PANTHER" id="PTHR32071">
    <property type="entry name" value="TRANSCRIPTIONAL REGULATORY PROTEIN"/>
    <property type="match status" value="1"/>
</dbReference>
<dbReference type="InterPro" id="IPR058031">
    <property type="entry name" value="AAA_lid_NorR"/>
</dbReference>
<evidence type="ECO:0000313" key="7">
    <source>
        <dbReference type="Proteomes" id="UP001595733"/>
    </source>
</evidence>
<dbReference type="InterPro" id="IPR009057">
    <property type="entry name" value="Homeodomain-like_sf"/>
</dbReference>
<name>A0ABV8UVH8_9BACL</name>
<dbReference type="RefSeq" id="WP_378141389.1">
    <property type="nucleotide sequence ID" value="NZ_JBHSEF010000022.1"/>
</dbReference>
<accession>A0ABV8UVH8</accession>
<keyword evidence="7" id="KW-1185">Reference proteome</keyword>
<dbReference type="InterPro" id="IPR002078">
    <property type="entry name" value="Sigma_54_int"/>
</dbReference>